<organism evidence="1 2">
    <name type="scientific">Corynebacterium glucuronolyticum</name>
    <dbReference type="NCBI Taxonomy" id="39791"/>
    <lineage>
        <taxon>Bacteria</taxon>
        <taxon>Bacillati</taxon>
        <taxon>Actinomycetota</taxon>
        <taxon>Actinomycetes</taxon>
        <taxon>Mycobacteriales</taxon>
        <taxon>Corynebacteriaceae</taxon>
        <taxon>Corynebacterium</taxon>
    </lineage>
</organism>
<accession>A0A7T4EG07</accession>
<protein>
    <submittedName>
        <fullName evidence="1">Type I-E CRISPR-associated protein Cas6/Cse3/CasE</fullName>
    </submittedName>
</protein>
<dbReference type="Gene3D" id="3.30.70.1210">
    <property type="entry name" value="Crispr-associated protein, domain 2"/>
    <property type="match status" value="1"/>
</dbReference>
<gene>
    <name evidence="1" type="primary">cas6e</name>
    <name evidence="1" type="ORF">I6I10_01795</name>
</gene>
<proteinExistence type="predicted"/>
<dbReference type="AlphaFoldDB" id="A0A7T4EG07"/>
<dbReference type="CDD" id="cd09727">
    <property type="entry name" value="Cas6_I-E"/>
    <property type="match status" value="1"/>
</dbReference>
<sequence length="220" mass="24767">MTTFTRVFVNPQKRHGRKVLTNPEAMHAEVRGLFPPDLPSDNGRVLWRLDQHDNEHILYIVGPERPDTAELADRLGWSTRPAQTADYDKLLSSLAKGQQWCFELLANPSISLKTGGKRGKSVPLARIDQQIDWLLQRSEKNGFKVLPQGDSAESDLRIANRKVMRFSKNPRDHKRTVALTTVRFEGTLEVTDAEALRATLTQGIGKGRAYGLGLMTLARR</sequence>
<dbReference type="GeneID" id="92758957"/>
<dbReference type="Pfam" id="PF08798">
    <property type="entry name" value="CRISPR_assoc"/>
    <property type="match status" value="1"/>
</dbReference>
<dbReference type="SMART" id="SM01101">
    <property type="entry name" value="CRISPR_assoc"/>
    <property type="match status" value="1"/>
</dbReference>
<dbReference type="OrthoDB" id="9795689at2"/>
<dbReference type="EMBL" id="CP066007">
    <property type="protein sequence ID" value="QQB46702.1"/>
    <property type="molecule type" value="Genomic_DNA"/>
</dbReference>
<evidence type="ECO:0000313" key="1">
    <source>
        <dbReference type="EMBL" id="QQB46702.1"/>
    </source>
</evidence>
<dbReference type="SUPFAM" id="SSF117987">
    <property type="entry name" value="CRISPR-associated protein"/>
    <property type="match status" value="2"/>
</dbReference>
<name>A0A7T4EG07_9CORY</name>
<dbReference type="RefSeq" id="WP_070742094.1">
    <property type="nucleotide sequence ID" value="NZ_CP066007.1"/>
</dbReference>
<dbReference type="Proteomes" id="UP000596145">
    <property type="component" value="Chromosome"/>
</dbReference>
<dbReference type="Gene3D" id="3.30.70.1200">
    <property type="entry name" value="Crispr-associated protein, domain 1"/>
    <property type="match status" value="1"/>
</dbReference>
<dbReference type="NCBIfam" id="TIGR01907">
    <property type="entry name" value="casE_Cse3"/>
    <property type="match status" value="1"/>
</dbReference>
<reference evidence="1 2" key="1">
    <citation type="submission" date="2020-12" db="EMBL/GenBank/DDBJ databases">
        <title>FDA dAtabase for Regulatory Grade micrObial Sequences (FDA-ARGOS): Supporting development and validation of Infectious Disease Dx tests.</title>
        <authorList>
            <person name="Sproer C."/>
            <person name="Gronow S."/>
            <person name="Severitt S."/>
            <person name="Schroder I."/>
            <person name="Tallon L."/>
            <person name="Sadzewicz L."/>
            <person name="Zhao X."/>
            <person name="Boylan J."/>
            <person name="Ott S."/>
            <person name="Bowen H."/>
            <person name="Vavikolanu K."/>
            <person name="Mehta A."/>
            <person name="Aluvathingal J."/>
            <person name="Nadendla S."/>
            <person name="Lowell S."/>
            <person name="Myers T."/>
            <person name="Yan Y."/>
            <person name="Sichtig H."/>
        </authorList>
    </citation>
    <scope>NUCLEOTIDE SEQUENCE [LARGE SCALE GENOMIC DNA]</scope>
    <source>
        <strain evidence="1 2">FDAARGOS_1053</strain>
    </source>
</reference>
<evidence type="ECO:0000313" key="2">
    <source>
        <dbReference type="Proteomes" id="UP000596145"/>
    </source>
</evidence>
<dbReference type="InterPro" id="IPR010179">
    <property type="entry name" value="CRISPR-assoc_prot_Cse3"/>
</dbReference>